<feature type="compositionally biased region" description="Basic and acidic residues" evidence="6">
    <location>
        <begin position="652"/>
        <end position="662"/>
    </location>
</feature>
<feature type="transmembrane region" description="Helical" evidence="7">
    <location>
        <begin position="414"/>
        <end position="437"/>
    </location>
</feature>
<feature type="transmembrane region" description="Helical" evidence="7">
    <location>
        <begin position="472"/>
        <end position="494"/>
    </location>
</feature>
<evidence type="ECO:0000256" key="5">
    <source>
        <dbReference type="ARBA" id="ARBA00023136"/>
    </source>
</evidence>
<dbReference type="STRING" id="1182545.A0A072PCP4"/>
<dbReference type="PANTHER" id="PTHR11616:SF240">
    <property type="entry name" value="BLOATED TUBULES, ISOFORM B-RELATED"/>
    <property type="match status" value="1"/>
</dbReference>
<sequence length="677" mass="74778">MDRVKRIVNFVAPPPAKGVDGRDQWPSRTAFILASLSGVIGMGNFLRYPSTVFNNNGLQWFLPYLLALGLLAVPSLALELAAGNAYRGGTVTAFNKISRRMRGIGFALNYVGLVVSIYFIPIIAWGMVFFQKSFTSPLPWAGDTENYFLYEVVQAIDPDTSGTWIDYPGTALDGRLVGWNAFLFFLVWLCMFRGTGWTGRVVYFTMGMPLIVIIILIGRGASLPNARDGIRMYFATWRGDTLSRTQIWQDAVGQVFYSTGVGFGFYTAYASYNHQFANAAQDAVLLACTNAFLEASLAFAAFGIVGFMGLQPDPENPMGSYSLGFMTYPEAFVQMPGSNFWSALFFLTLAVVGVSSTFVMLDAFMTLVMDSAFARRWRWSRPWVATALITVVFLLSLPNCTHFGYYYIDGIDRWINNVGLVFVVWAECVSATTVYRFEDVVSQVGLPSFAAYNASFLSAQLLSLIIGHTVSIPIGAAVGLGIFAVGTVIAFVIAKTPGVRPTVRLFKKGRLASIVYYLAFYSGNQLRHDLNTVIGGGSNWSLPALWAPLLRYVSGPILAIILSLAYPSFEQLNNDPLHVMGFIIGHFLLVWCVVGFIMPGWLDLFIIKERRDDWKQPTAPCLLRDTTEGEIANNIEAASPSESLHEKKHTPVARDPRHHGDDLTDGITQRDSNSSLK</sequence>
<dbReference type="SUPFAM" id="SSF161070">
    <property type="entry name" value="SNF-like"/>
    <property type="match status" value="1"/>
</dbReference>
<feature type="transmembrane region" description="Helical" evidence="7">
    <location>
        <begin position="382"/>
        <end position="408"/>
    </location>
</feature>
<evidence type="ECO:0000256" key="7">
    <source>
        <dbReference type="SAM" id="Phobius"/>
    </source>
</evidence>
<dbReference type="PROSITE" id="PS50267">
    <property type="entry name" value="NA_NEUROTRAN_SYMP_3"/>
    <property type="match status" value="1"/>
</dbReference>
<organism evidence="8 9">
    <name type="scientific">Exophiala aquamarina CBS 119918</name>
    <dbReference type="NCBI Taxonomy" id="1182545"/>
    <lineage>
        <taxon>Eukaryota</taxon>
        <taxon>Fungi</taxon>
        <taxon>Dikarya</taxon>
        <taxon>Ascomycota</taxon>
        <taxon>Pezizomycotina</taxon>
        <taxon>Eurotiomycetes</taxon>
        <taxon>Chaetothyriomycetidae</taxon>
        <taxon>Chaetothyriales</taxon>
        <taxon>Herpotrichiellaceae</taxon>
        <taxon>Exophiala</taxon>
    </lineage>
</organism>
<feature type="transmembrane region" description="Helical" evidence="7">
    <location>
        <begin position="60"/>
        <end position="86"/>
    </location>
</feature>
<keyword evidence="2" id="KW-0813">Transport</keyword>
<dbReference type="RefSeq" id="XP_013259658.1">
    <property type="nucleotide sequence ID" value="XM_013404204.1"/>
</dbReference>
<dbReference type="PRINTS" id="PR00176">
    <property type="entry name" value="NANEUSMPORT"/>
</dbReference>
<dbReference type="AlphaFoldDB" id="A0A072PCP4"/>
<feature type="transmembrane region" description="Helical" evidence="7">
    <location>
        <begin position="251"/>
        <end position="272"/>
    </location>
</feature>
<accession>A0A072PCP4</accession>
<keyword evidence="3 7" id="KW-0812">Transmembrane</keyword>
<feature type="transmembrane region" description="Helical" evidence="7">
    <location>
        <begin position="549"/>
        <end position="569"/>
    </location>
</feature>
<evidence type="ECO:0000313" key="9">
    <source>
        <dbReference type="Proteomes" id="UP000027920"/>
    </source>
</evidence>
<evidence type="ECO:0000256" key="4">
    <source>
        <dbReference type="ARBA" id="ARBA00022989"/>
    </source>
</evidence>
<dbReference type="PANTHER" id="PTHR11616">
    <property type="entry name" value="SODIUM/CHLORIDE DEPENDENT TRANSPORTER"/>
    <property type="match status" value="1"/>
</dbReference>
<dbReference type="GO" id="GO:0035725">
    <property type="term" value="P:sodium ion transmembrane transport"/>
    <property type="evidence" value="ECO:0007669"/>
    <property type="project" value="TreeGrafter"/>
</dbReference>
<dbReference type="InterPro" id="IPR037272">
    <property type="entry name" value="SNS_sf"/>
</dbReference>
<gene>
    <name evidence="8" type="ORF">A1O9_07258</name>
</gene>
<comment type="subcellular location">
    <subcellularLocation>
        <location evidence="1">Membrane</location>
        <topology evidence="1">Multi-pass membrane protein</topology>
    </subcellularLocation>
</comment>
<feature type="transmembrane region" description="Helical" evidence="7">
    <location>
        <begin position="449"/>
        <end position="466"/>
    </location>
</feature>
<evidence type="ECO:0000256" key="3">
    <source>
        <dbReference type="ARBA" id="ARBA00022692"/>
    </source>
</evidence>
<evidence type="ECO:0000256" key="1">
    <source>
        <dbReference type="ARBA" id="ARBA00004141"/>
    </source>
</evidence>
<dbReference type="HOGENOM" id="CLU_016501_0_0_1"/>
<keyword evidence="5 7" id="KW-0472">Membrane</keyword>
<evidence type="ECO:0000313" key="8">
    <source>
        <dbReference type="EMBL" id="KEF57068.1"/>
    </source>
</evidence>
<dbReference type="VEuPathDB" id="FungiDB:A1O9_07258"/>
<feature type="region of interest" description="Disordered" evidence="6">
    <location>
        <begin position="635"/>
        <end position="677"/>
    </location>
</feature>
<dbReference type="Pfam" id="PF00209">
    <property type="entry name" value="SNF"/>
    <property type="match status" value="2"/>
</dbReference>
<protein>
    <recommendedName>
        <fullName evidence="10">Sodium:neurotransmitter symporter family protein</fullName>
    </recommendedName>
</protein>
<feature type="transmembrane region" description="Helical" evidence="7">
    <location>
        <begin position="581"/>
        <end position="606"/>
    </location>
</feature>
<name>A0A072PCP4_9EURO</name>
<evidence type="ECO:0000256" key="2">
    <source>
        <dbReference type="ARBA" id="ARBA00022448"/>
    </source>
</evidence>
<dbReference type="OrthoDB" id="4119770at2759"/>
<evidence type="ECO:0000256" key="6">
    <source>
        <dbReference type="SAM" id="MobiDB-lite"/>
    </source>
</evidence>
<feature type="compositionally biased region" description="Polar residues" evidence="6">
    <location>
        <begin position="666"/>
        <end position="677"/>
    </location>
</feature>
<dbReference type="GeneID" id="25282172"/>
<feature type="transmembrane region" description="Helical" evidence="7">
    <location>
        <begin position="284"/>
        <end position="310"/>
    </location>
</feature>
<comment type="caution">
    <text evidence="8">The sequence shown here is derived from an EMBL/GenBank/DDBJ whole genome shotgun (WGS) entry which is preliminary data.</text>
</comment>
<keyword evidence="9" id="KW-1185">Reference proteome</keyword>
<keyword evidence="4 7" id="KW-1133">Transmembrane helix</keyword>
<feature type="transmembrane region" description="Helical" evidence="7">
    <location>
        <begin position="176"/>
        <end position="194"/>
    </location>
</feature>
<dbReference type="EMBL" id="AMGV01000005">
    <property type="protein sequence ID" value="KEF57068.1"/>
    <property type="molecule type" value="Genomic_DNA"/>
</dbReference>
<feature type="transmembrane region" description="Helical" evidence="7">
    <location>
        <begin position="340"/>
        <end position="361"/>
    </location>
</feature>
<feature type="transmembrane region" description="Helical" evidence="7">
    <location>
        <begin position="201"/>
        <end position="222"/>
    </location>
</feature>
<dbReference type="Proteomes" id="UP000027920">
    <property type="component" value="Unassembled WGS sequence"/>
</dbReference>
<proteinExistence type="predicted"/>
<dbReference type="CDD" id="cd11554">
    <property type="entry name" value="SLC6sbd_u2"/>
    <property type="match status" value="1"/>
</dbReference>
<feature type="transmembrane region" description="Helical" evidence="7">
    <location>
        <begin position="30"/>
        <end position="48"/>
    </location>
</feature>
<reference evidence="8 9" key="1">
    <citation type="submission" date="2013-03" db="EMBL/GenBank/DDBJ databases">
        <title>The Genome Sequence of Exophiala aquamarina CBS 119918.</title>
        <authorList>
            <consortium name="The Broad Institute Genomics Platform"/>
            <person name="Cuomo C."/>
            <person name="de Hoog S."/>
            <person name="Gorbushina A."/>
            <person name="Walker B."/>
            <person name="Young S.K."/>
            <person name="Zeng Q."/>
            <person name="Gargeya S."/>
            <person name="Fitzgerald M."/>
            <person name="Haas B."/>
            <person name="Abouelleil A."/>
            <person name="Allen A.W."/>
            <person name="Alvarado L."/>
            <person name="Arachchi H.M."/>
            <person name="Berlin A.M."/>
            <person name="Chapman S.B."/>
            <person name="Gainer-Dewar J."/>
            <person name="Goldberg J."/>
            <person name="Griggs A."/>
            <person name="Gujja S."/>
            <person name="Hansen M."/>
            <person name="Howarth C."/>
            <person name="Imamovic A."/>
            <person name="Ireland A."/>
            <person name="Larimer J."/>
            <person name="McCowan C."/>
            <person name="Murphy C."/>
            <person name="Pearson M."/>
            <person name="Poon T.W."/>
            <person name="Priest M."/>
            <person name="Roberts A."/>
            <person name="Saif S."/>
            <person name="Shea T."/>
            <person name="Sisk P."/>
            <person name="Sykes S."/>
            <person name="Wortman J."/>
            <person name="Nusbaum C."/>
            <person name="Birren B."/>
        </authorList>
    </citation>
    <scope>NUCLEOTIDE SEQUENCE [LARGE SCALE GENOMIC DNA]</scope>
    <source>
        <strain evidence="8 9">CBS 119918</strain>
    </source>
</reference>
<feature type="transmembrane region" description="Helical" evidence="7">
    <location>
        <begin position="107"/>
        <end position="130"/>
    </location>
</feature>
<dbReference type="GO" id="GO:0005886">
    <property type="term" value="C:plasma membrane"/>
    <property type="evidence" value="ECO:0007669"/>
    <property type="project" value="TreeGrafter"/>
</dbReference>
<evidence type="ECO:0008006" key="10">
    <source>
        <dbReference type="Google" id="ProtNLM"/>
    </source>
</evidence>
<dbReference type="InterPro" id="IPR000175">
    <property type="entry name" value="Na/ntran_symport"/>
</dbReference>